<dbReference type="Pfam" id="PF14846">
    <property type="entry name" value="DUF4485"/>
    <property type="match status" value="1"/>
</dbReference>
<evidence type="ECO:0000256" key="2">
    <source>
        <dbReference type="SAM" id="MobiDB-lite"/>
    </source>
</evidence>
<dbReference type="AlphaFoldDB" id="A0AAV7I3K9"/>
<feature type="domain" description="DUF4485" evidence="3">
    <location>
        <begin position="13"/>
        <end position="86"/>
    </location>
</feature>
<organism evidence="4 5">
    <name type="scientific">Cotesia glomerata</name>
    <name type="common">Lepidopteran parasitic wasp</name>
    <name type="synonym">Apanteles glomeratus</name>
    <dbReference type="NCBI Taxonomy" id="32391"/>
    <lineage>
        <taxon>Eukaryota</taxon>
        <taxon>Metazoa</taxon>
        <taxon>Ecdysozoa</taxon>
        <taxon>Arthropoda</taxon>
        <taxon>Hexapoda</taxon>
        <taxon>Insecta</taxon>
        <taxon>Pterygota</taxon>
        <taxon>Neoptera</taxon>
        <taxon>Endopterygota</taxon>
        <taxon>Hymenoptera</taxon>
        <taxon>Apocrita</taxon>
        <taxon>Ichneumonoidea</taxon>
        <taxon>Braconidae</taxon>
        <taxon>Microgastrinae</taxon>
        <taxon>Cotesia</taxon>
    </lineage>
</organism>
<keyword evidence="5" id="KW-1185">Reference proteome</keyword>
<sequence>MSMEKYSEQDAKLDEEFNEILHRIRQILKIKSLDDIKLCESWLEKLKTAKNQRVLRNKYILELYRLIKAGSLTGIFKEFPSKSVLMSANYSDDVNLDSVSSVIETSSSESERNSSREIKYPRDQSNGCKASSYKMQLATSKKRIQFLADVVNELHEQNDRLRQKLKKCNTDVSTDFNKIIERQKFELEELKSRLEKAEFDGKELEKNHRDIVEQYKDTMLEQISEFKSCLQIEQAKNIQLIDRIAVLTQEVEALKLEKLNEVKCVEKKYSDELESNKSHYETLLKEKEQEVQVQMGIVGQLREEISAAARKVHDMEDKLQIKLENENKLQDILTDQYSSIKEEFVKIRNEMQLANQHHQNYLEEKVSKLKKNLLKVEVSKHKLSSQFKRKIFEVLKTKELEITTLQMQIEGQKSGSTNSVTSEKQSEVNNIFNQVQESYKEVWASNEAVVDIQKQQFLQKIIELENQIRNIKNGLMEKEFYV</sequence>
<dbReference type="InterPro" id="IPR027831">
    <property type="entry name" value="DUF4485"/>
</dbReference>
<gene>
    <name evidence="4" type="ORF">KQX54_020826</name>
</gene>
<feature type="coiled-coil region" evidence="1">
    <location>
        <begin position="144"/>
        <end position="207"/>
    </location>
</feature>
<evidence type="ECO:0000256" key="1">
    <source>
        <dbReference type="SAM" id="Coils"/>
    </source>
</evidence>
<dbReference type="Proteomes" id="UP000826195">
    <property type="component" value="Unassembled WGS sequence"/>
</dbReference>
<dbReference type="EMBL" id="JAHXZJ010002609">
    <property type="protein sequence ID" value="KAH0541031.1"/>
    <property type="molecule type" value="Genomic_DNA"/>
</dbReference>
<accession>A0AAV7I3K9</accession>
<name>A0AAV7I3K9_COTGL</name>
<proteinExistence type="predicted"/>
<evidence type="ECO:0000313" key="4">
    <source>
        <dbReference type="EMBL" id="KAH0541031.1"/>
    </source>
</evidence>
<comment type="caution">
    <text evidence="4">The sequence shown here is derived from an EMBL/GenBank/DDBJ whole genome shotgun (WGS) entry which is preliminary data.</text>
</comment>
<evidence type="ECO:0000259" key="3">
    <source>
        <dbReference type="Pfam" id="PF14846"/>
    </source>
</evidence>
<keyword evidence="1" id="KW-0175">Coiled coil</keyword>
<reference evidence="4 5" key="1">
    <citation type="journal article" date="2021" name="J. Hered.">
        <title>A chromosome-level genome assembly of the parasitoid wasp, Cotesia glomerata (Hymenoptera: Braconidae).</title>
        <authorList>
            <person name="Pinto B.J."/>
            <person name="Weis J.J."/>
            <person name="Gamble T."/>
            <person name="Ode P.J."/>
            <person name="Paul R."/>
            <person name="Zaspel J.M."/>
        </authorList>
    </citation>
    <scope>NUCLEOTIDE SEQUENCE [LARGE SCALE GENOMIC DNA]</scope>
    <source>
        <strain evidence="4">CgM1</strain>
    </source>
</reference>
<evidence type="ECO:0000313" key="5">
    <source>
        <dbReference type="Proteomes" id="UP000826195"/>
    </source>
</evidence>
<feature type="region of interest" description="Disordered" evidence="2">
    <location>
        <begin position="105"/>
        <end position="127"/>
    </location>
</feature>
<protein>
    <recommendedName>
        <fullName evidence="3">DUF4485 domain-containing protein</fullName>
    </recommendedName>
</protein>
<feature type="compositionally biased region" description="Basic and acidic residues" evidence="2">
    <location>
        <begin position="109"/>
        <end position="122"/>
    </location>
</feature>
<feature type="coiled-coil region" evidence="1">
    <location>
        <begin position="237"/>
        <end position="318"/>
    </location>
</feature>